<name>A0A5C6GCI2_METRR</name>
<reference evidence="3" key="1">
    <citation type="submission" date="2018-12" db="EMBL/GenBank/DDBJ databases">
        <title>The complete genome of Metarhizium rileyi, a key fungal pathogen of Lepidoptera.</title>
        <authorList>
            <person name="Binneck E."/>
            <person name="Lastra C.C.L."/>
            <person name="Sosa-Gomez D.R."/>
        </authorList>
    </citation>
    <scope>NUCLEOTIDE SEQUENCE [LARGE SCALE GENOMIC DNA]</scope>
    <source>
        <strain evidence="3">Cep018-CH2</strain>
    </source>
</reference>
<comment type="caution">
    <text evidence="2">The sequence shown here is derived from an EMBL/GenBank/DDBJ whole genome shotgun (WGS) entry which is preliminary data.</text>
</comment>
<sequence>MPKLTSNPPRQLDHDAYIAGWIAPLETDQIAAWQMLDEEHETLPQSPGDHNVYKLGSINGHNVVIAGLPQPGNCPAATVVAQMRMTFPSLQFGLLVGVGGGVPVNTKQGMIRLGHVVVAKPTRDHSGTIQYDHGKALAGHFERTGALAPPPAVLLNAAQALAVHRAGLDIDPVWENTNRITFARHQLHRFRFPGAENDHLYPPDYLHRQAGVSCEASGCDPEKCIMRPVSVDDEGSFIVVHRGAIGSGELVVKNPSFRDQVAREYDLLSFETEAAGALADFQCLVIRGISNYCDSHKNDMWQGFAAAAAAAYARQLFYHLPIQVKRNNFRHRKLHAPAVYQPTEYLAEVSENTHFVARDEELRRMQNILASTKRRRSVVIQGIGGIGKTQLALAYIRRNQSDHTAVIWFNAKDEMAIHQSALLAAKRILQQHPTLLYLSEALQTGCSGQVFQAMRRWLGEPANSRWLLVYDNYDNPLLERQGTVVDSKAFDLQKYVPETNFGAVIIITRSPLVKMGPIIHLEKLSNIKDGLRILQLGVVRLSNDRYFCNRARPRLLAHADRCIARTLDLTLSRHSSLFGIHYFGDLGNMQGRLENALTMYQMALEGHQTVLGPGHISTLELDTNLGILYKNHGRLKDAEALYRRALEGYEKALGVEHTSTLDAITNLGILYKNKGELEKAEAMLLRALEAKERILGPGHVSTLHTVSNLGILFANQGKLDRAEVLYRRALEGYETTLGSAVITSVPYLTTLENYGILCGKTGRFQDAISSYEKALCGVEAVFGQNNERFVTISRRLQVMRDNLSRGSWRNVLLQKAKRLLGMMKGKSTLHGPDTRHKTAHK</sequence>
<dbReference type="InterPro" id="IPR053137">
    <property type="entry name" value="NLR-like"/>
</dbReference>
<dbReference type="SMART" id="SM00028">
    <property type="entry name" value="TPR"/>
    <property type="match status" value="3"/>
</dbReference>
<dbReference type="InterPro" id="IPR035994">
    <property type="entry name" value="Nucleoside_phosphorylase_sf"/>
</dbReference>
<dbReference type="PANTHER" id="PTHR46082:SF11">
    <property type="entry name" value="AAA+ ATPASE DOMAIN-CONTAINING PROTEIN-RELATED"/>
    <property type="match status" value="1"/>
</dbReference>
<gene>
    <name evidence="2" type="ORF">ED733_000634</name>
</gene>
<dbReference type="Gene3D" id="3.40.50.1580">
    <property type="entry name" value="Nucleoside phosphorylase domain"/>
    <property type="match status" value="1"/>
</dbReference>
<dbReference type="Gene3D" id="3.40.50.300">
    <property type="entry name" value="P-loop containing nucleotide triphosphate hydrolases"/>
    <property type="match status" value="1"/>
</dbReference>
<proteinExistence type="predicted"/>
<dbReference type="Pfam" id="PF13424">
    <property type="entry name" value="TPR_12"/>
    <property type="match status" value="2"/>
</dbReference>
<dbReference type="PANTHER" id="PTHR46082">
    <property type="entry name" value="ATP/GTP-BINDING PROTEIN-RELATED"/>
    <property type="match status" value="1"/>
</dbReference>
<accession>A0A5C6GCI2</accession>
<evidence type="ECO:0000313" key="3">
    <source>
        <dbReference type="Proteomes" id="UP000317257"/>
    </source>
</evidence>
<keyword evidence="1" id="KW-0802">TPR repeat</keyword>
<evidence type="ECO:0000313" key="2">
    <source>
        <dbReference type="EMBL" id="TWU73603.1"/>
    </source>
</evidence>
<organism evidence="2 3">
    <name type="scientific">Metarhizium rileyi (strain RCEF 4871)</name>
    <name type="common">Nomuraea rileyi</name>
    <dbReference type="NCBI Taxonomy" id="1649241"/>
    <lineage>
        <taxon>Eukaryota</taxon>
        <taxon>Fungi</taxon>
        <taxon>Dikarya</taxon>
        <taxon>Ascomycota</taxon>
        <taxon>Pezizomycotina</taxon>
        <taxon>Sordariomycetes</taxon>
        <taxon>Hypocreomycetidae</taxon>
        <taxon>Hypocreales</taxon>
        <taxon>Clavicipitaceae</taxon>
        <taxon>Metarhizium</taxon>
    </lineage>
</organism>
<dbReference type="Proteomes" id="UP000317257">
    <property type="component" value="Unassembled WGS sequence"/>
</dbReference>
<evidence type="ECO:0000256" key="1">
    <source>
        <dbReference type="PROSITE-ProRule" id="PRU00339"/>
    </source>
</evidence>
<dbReference type="SUPFAM" id="SSF48452">
    <property type="entry name" value="TPR-like"/>
    <property type="match status" value="2"/>
</dbReference>
<dbReference type="GO" id="GO:0003824">
    <property type="term" value="F:catalytic activity"/>
    <property type="evidence" value="ECO:0007669"/>
    <property type="project" value="InterPro"/>
</dbReference>
<feature type="repeat" description="TPR" evidence="1">
    <location>
        <begin position="661"/>
        <end position="694"/>
    </location>
</feature>
<dbReference type="InterPro" id="IPR027417">
    <property type="entry name" value="P-loop_NTPase"/>
</dbReference>
<dbReference type="PROSITE" id="PS50005">
    <property type="entry name" value="TPR"/>
    <property type="match status" value="1"/>
</dbReference>
<dbReference type="GO" id="GO:0009116">
    <property type="term" value="P:nucleoside metabolic process"/>
    <property type="evidence" value="ECO:0007669"/>
    <property type="project" value="InterPro"/>
</dbReference>
<dbReference type="SUPFAM" id="SSF53167">
    <property type="entry name" value="Purine and uridine phosphorylases"/>
    <property type="match status" value="1"/>
</dbReference>
<dbReference type="InterPro" id="IPR019734">
    <property type="entry name" value="TPR_rpt"/>
</dbReference>
<dbReference type="EMBL" id="SBHS01000016">
    <property type="protein sequence ID" value="TWU73603.1"/>
    <property type="molecule type" value="Genomic_DNA"/>
</dbReference>
<dbReference type="InterPro" id="IPR011990">
    <property type="entry name" value="TPR-like_helical_dom_sf"/>
</dbReference>
<dbReference type="SUPFAM" id="SSF52540">
    <property type="entry name" value="P-loop containing nucleoside triphosphate hydrolases"/>
    <property type="match status" value="1"/>
</dbReference>
<protein>
    <submittedName>
        <fullName evidence="2">Uncharacterized protein</fullName>
    </submittedName>
</protein>
<dbReference type="AlphaFoldDB" id="A0A5C6GCI2"/>
<dbReference type="Gene3D" id="1.25.40.10">
    <property type="entry name" value="Tetratricopeptide repeat domain"/>
    <property type="match status" value="1"/>
</dbReference>